<feature type="region of interest" description="Disordered" evidence="1">
    <location>
        <begin position="1"/>
        <end position="21"/>
    </location>
</feature>
<feature type="transmembrane region" description="Helical" evidence="2">
    <location>
        <begin position="152"/>
        <end position="172"/>
    </location>
</feature>
<dbReference type="EMBL" id="JAIEZQ010000001">
    <property type="protein sequence ID" value="MBY9074365.1"/>
    <property type="molecule type" value="Genomic_DNA"/>
</dbReference>
<sequence>MAERHWVRIHSHRDPTESPQEAEERLTAGIYGVIVSSAVMTAAHVDSVGRLAFFVLVTLGIYWAAERYARVMAALIAQGHRLSRHQFRTLLTHGWEIVTTSVLPLAVLVTTGQLGADISTSIFAALVVGTALLCLAGWEVGRSGHLTFGERLASAAVAGMFGVLMILLKALLH</sequence>
<organism evidence="3 4">
    <name type="scientific">Nocardioides jiangsuensis</name>
    <dbReference type="NCBI Taxonomy" id="2866161"/>
    <lineage>
        <taxon>Bacteria</taxon>
        <taxon>Bacillati</taxon>
        <taxon>Actinomycetota</taxon>
        <taxon>Actinomycetes</taxon>
        <taxon>Propionibacteriales</taxon>
        <taxon>Nocardioidaceae</taxon>
        <taxon>Nocardioides</taxon>
    </lineage>
</organism>
<keyword evidence="2" id="KW-1133">Transmembrane helix</keyword>
<evidence type="ECO:0000313" key="3">
    <source>
        <dbReference type="EMBL" id="MBY9074365.1"/>
    </source>
</evidence>
<evidence type="ECO:0008006" key="5">
    <source>
        <dbReference type="Google" id="ProtNLM"/>
    </source>
</evidence>
<feature type="transmembrane region" description="Helical" evidence="2">
    <location>
        <begin position="90"/>
        <end position="109"/>
    </location>
</feature>
<reference evidence="3 4" key="1">
    <citation type="submission" date="2021-08" db="EMBL/GenBank/DDBJ databases">
        <title>Nocardioides bacterium WL0053 sp. nov., isolated from the sediment.</title>
        <authorList>
            <person name="Wang L."/>
            <person name="Zhang D."/>
            <person name="Zhang A."/>
        </authorList>
    </citation>
    <scope>NUCLEOTIDE SEQUENCE [LARGE SCALE GENOMIC DNA]</scope>
    <source>
        <strain evidence="3 4">WL0053</strain>
    </source>
</reference>
<keyword evidence="4" id="KW-1185">Reference proteome</keyword>
<gene>
    <name evidence="3" type="ORF">K1X13_05980</name>
</gene>
<evidence type="ECO:0000313" key="4">
    <source>
        <dbReference type="Proteomes" id="UP000754710"/>
    </source>
</evidence>
<proteinExistence type="predicted"/>
<evidence type="ECO:0000256" key="1">
    <source>
        <dbReference type="SAM" id="MobiDB-lite"/>
    </source>
</evidence>
<comment type="caution">
    <text evidence="3">The sequence shown here is derived from an EMBL/GenBank/DDBJ whole genome shotgun (WGS) entry which is preliminary data.</text>
</comment>
<dbReference type="Proteomes" id="UP000754710">
    <property type="component" value="Unassembled WGS sequence"/>
</dbReference>
<accession>A0ABS7RKK2</accession>
<protein>
    <recommendedName>
        <fullName evidence="5">Mn2+ efflux pump MntP</fullName>
    </recommendedName>
</protein>
<name>A0ABS7RKK2_9ACTN</name>
<keyword evidence="2" id="KW-0472">Membrane</keyword>
<feature type="transmembrane region" description="Helical" evidence="2">
    <location>
        <begin position="51"/>
        <end position="69"/>
    </location>
</feature>
<dbReference type="RefSeq" id="WP_221024054.1">
    <property type="nucleotide sequence ID" value="NZ_JAIEZQ010000001.1"/>
</dbReference>
<keyword evidence="2" id="KW-0812">Transmembrane</keyword>
<evidence type="ECO:0000256" key="2">
    <source>
        <dbReference type="SAM" id="Phobius"/>
    </source>
</evidence>
<feature type="transmembrane region" description="Helical" evidence="2">
    <location>
        <begin position="121"/>
        <end position="140"/>
    </location>
</feature>